<sequence length="437" mass="48376">MYSLNSRNVHHLCQPATTMRLYPILIILMFFGVCLSGCVSPPKEEPCEEGLSTIEYLPDPEGVTTANIRLADLDGNGVDEIFATHPLDGTITRTICDENECIEQVFDQGFIAPVRTHIVDLDDDGFTDIIVADIGILPPADELVGKVVMLKGLADGEFEPIILIEEIGRTVCAESGDFDQDGDLDLVVCEFGNFEGSLFWLEQSENNTWVRHNIDVRSGVIHAFPFDLDGDGDLDIAVSLSQVSEEINIYRNNGEGNFTKHSLVNEDETFYGMSGLEVVDLDQDGDSDIIYSNGDTLDMDLPEEIDPHSYHGVNWLENDGSGQFIRHQLTNVWGAFTGHAVDIDDDGDLDIIVGTLQIPEFFPDWDRIDIVILENDGNEQFTRHESTQILRYVMTFDSGDIDGDGTIDLIGGSHRISWEGPSHKGIEFVWTPPGSCA</sequence>
<dbReference type="Gene3D" id="2.130.10.130">
    <property type="entry name" value="Integrin alpha, N-terminal"/>
    <property type="match status" value="1"/>
</dbReference>
<dbReference type="EMBL" id="KF900331">
    <property type="protein sequence ID" value="AIE91226.1"/>
    <property type="molecule type" value="Genomic_DNA"/>
</dbReference>
<dbReference type="Pfam" id="PF13517">
    <property type="entry name" value="FG-GAP_3"/>
    <property type="match status" value="2"/>
</dbReference>
<evidence type="ECO:0000256" key="1">
    <source>
        <dbReference type="ARBA" id="ARBA00022729"/>
    </source>
</evidence>
<evidence type="ECO:0000256" key="2">
    <source>
        <dbReference type="SAM" id="Phobius"/>
    </source>
</evidence>
<feature type="transmembrane region" description="Helical" evidence="2">
    <location>
        <begin position="21"/>
        <end position="42"/>
    </location>
</feature>
<keyword evidence="2" id="KW-0812">Transmembrane</keyword>
<dbReference type="InterPro" id="IPR028994">
    <property type="entry name" value="Integrin_alpha_N"/>
</dbReference>
<keyword evidence="2" id="KW-1133">Transmembrane helix</keyword>
<name>A0A075FNX6_9EURY</name>
<proteinExistence type="predicted"/>
<keyword evidence="2" id="KW-0472">Membrane</keyword>
<keyword evidence="1" id="KW-0732">Signal</keyword>
<evidence type="ECO:0000313" key="3">
    <source>
        <dbReference type="EMBL" id="AIE91226.1"/>
    </source>
</evidence>
<dbReference type="PANTHER" id="PTHR44103">
    <property type="entry name" value="PROPROTEIN CONVERTASE P"/>
    <property type="match status" value="1"/>
</dbReference>
<organism evidence="3">
    <name type="scientific">uncultured marine group II/III euryarchaeote AD1000_10_C12</name>
    <dbReference type="NCBI Taxonomy" id="1457717"/>
    <lineage>
        <taxon>Archaea</taxon>
        <taxon>Methanobacteriati</taxon>
        <taxon>Methanobacteriota</taxon>
        <taxon>environmental samples</taxon>
    </lineage>
</organism>
<dbReference type="AlphaFoldDB" id="A0A075FNX6"/>
<dbReference type="PANTHER" id="PTHR44103:SF1">
    <property type="entry name" value="PROPROTEIN CONVERTASE P"/>
    <property type="match status" value="1"/>
</dbReference>
<protein>
    <submittedName>
        <fullName evidence="3">FG-GAP repeat domain protein</fullName>
    </submittedName>
</protein>
<dbReference type="SUPFAM" id="SSF69318">
    <property type="entry name" value="Integrin alpha N-terminal domain"/>
    <property type="match status" value="1"/>
</dbReference>
<dbReference type="InterPro" id="IPR013517">
    <property type="entry name" value="FG-GAP"/>
</dbReference>
<reference evidence="3" key="1">
    <citation type="journal article" date="2014" name="Genome Biol. Evol.">
        <title>Pangenome evidence for extensive interdomain horizontal transfer affecting lineage core and shell genes in uncultured planktonic thaumarchaeota and euryarchaeota.</title>
        <authorList>
            <person name="Deschamps P."/>
            <person name="Zivanovic Y."/>
            <person name="Moreira D."/>
            <person name="Rodriguez-Valera F."/>
            <person name="Lopez-Garcia P."/>
        </authorList>
    </citation>
    <scope>NUCLEOTIDE SEQUENCE</scope>
</reference>
<accession>A0A075FNX6</accession>